<evidence type="ECO:0000313" key="3">
    <source>
        <dbReference type="Proteomes" id="UP000019184"/>
    </source>
</evidence>
<organism evidence="2 3">
    <name type="scientific">Candidatus Contendobacter odensis Run_B_J11</name>
    <dbReference type="NCBI Taxonomy" id="1400861"/>
    <lineage>
        <taxon>Bacteria</taxon>
        <taxon>Pseudomonadati</taxon>
        <taxon>Pseudomonadota</taxon>
        <taxon>Gammaproteobacteria</taxon>
        <taxon>Candidatus Competibacteraceae</taxon>
        <taxon>Candidatus Contendibacter</taxon>
    </lineage>
</organism>
<dbReference type="Proteomes" id="UP000019184">
    <property type="component" value="Unassembled WGS sequence"/>
</dbReference>
<sequence>MKARQQRWIAGLAGLIGIALFGPPGIPLASAKSLYKYQNASGAWVFTDRPPAADTPAEVRPLPVQELPTKISIRNRGAPDAPILAVVNDYYGPLEVEISAETLENMRADPALPVRVVAPARTEASAVMFKPTGPRWRYAYQIRAVLGDPAAVHQPDQPYAPPFASGQRFGISQAFNGAFSHQHPQSRYAVDIALPLGTPVRAARAGVVMEIAADFLDGGTDPKYQSRANAVRILHQDGTMAVYAHLQADSVRVTPGQRVERSAWLANSGNTGFSTGPHLHFVIQRNAGMELVSVPFEFARQDGHGITPVEGMLLTAP</sequence>
<reference evidence="2 3" key="1">
    <citation type="journal article" date="2014" name="ISME J.">
        <title>Candidatus Competibacter-lineage genomes retrieved from metagenomes reveal functional metabolic diversity.</title>
        <authorList>
            <person name="McIlroy S.J."/>
            <person name="Albertsen M."/>
            <person name="Andresen E.K."/>
            <person name="Saunders A.M."/>
            <person name="Kristiansen R."/>
            <person name="Stokholm-Bjerregaard M."/>
            <person name="Nielsen K.L."/>
            <person name="Nielsen P.H."/>
        </authorList>
    </citation>
    <scope>NUCLEOTIDE SEQUENCE [LARGE SCALE GENOMIC DNA]</scope>
    <source>
        <strain evidence="2 3">Run_B_J11</strain>
    </source>
</reference>
<dbReference type="PANTHER" id="PTHR21666">
    <property type="entry name" value="PEPTIDASE-RELATED"/>
    <property type="match status" value="1"/>
</dbReference>
<proteinExistence type="predicted"/>
<dbReference type="CDD" id="cd12797">
    <property type="entry name" value="M23_peptidase"/>
    <property type="match status" value="1"/>
</dbReference>
<accession>A0A7U7J661</accession>
<dbReference type="AlphaFoldDB" id="A0A7U7J661"/>
<dbReference type="InterPro" id="IPR050570">
    <property type="entry name" value="Cell_wall_metabolism_enzyme"/>
</dbReference>
<dbReference type="Gene3D" id="2.70.70.10">
    <property type="entry name" value="Glucose Permease (Domain IIA)"/>
    <property type="match status" value="1"/>
</dbReference>
<dbReference type="InterPro" id="IPR011055">
    <property type="entry name" value="Dup_hybrid_motif"/>
</dbReference>
<dbReference type="InterPro" id="IPR016047">
    <property type="entry name" value="M23ase_b-sheet_dom"/>
</dbReference>
<protein>
    <submittedName>
        <fullName evidence="2">Peptidase M23</fullName>
    </submittedName>
</protein>
<name>A0A7U7J661_9GAMM</name>
<dbReference type="GO" id="GO:0004222">
    <property type="term" value="F:metalloendopeptidase activity"/>
    <property type="evidence" value="ECO:0007669"/>
    <property type="project" value="TreeGrafter"/>
</dbReference>
<dbReference type="EMBL" id="CBTK010000311">
    <property type="protein sequence ID" value="CDH47730.1"/>
    <property type="molecule type" value="Genomic_DNA"/>
</dbReference>
<feature type="domain" description="M23ase beta-sheet core" evidence="1">
    <location>
        <begin position="187"/>
        <end position="286"/>
    </location>
</feature>
<evidence type="ECO:0000259" key="1">
    <source>
        <dbReference type="Pfam" id="PF01551"/>
    </source>
</evidence>
<evidence type="ECO:0000313" key="2">
    <source>
        <dbReference type="EMBL" id="CDH47730.1"/>
    </source>
</evidence>
<dbReference type="SUPFAM" id="SSF51261">
    <property type="entry name" value="Duplicated hybrid motif"/>
    <property type="match status" value="1"/>
</dbReference>
<keyword evidence="3" id="KW-1185">Reference proteome</keyword>
<comment type="caution">
    <text evidence="2">The sequence shown here is derived from an EMBL/GenBank/DDBJ whole genome shotgun (WGS) entry which is preliminary data.</text>
</comment>
<gene>
    <name evidence="2" type="ORF">BN874_910018</name>
</gene>
<dbReference type="Pfam" id="PF01551">
    <property type="entry name" value="Peptidase_M23"/>
    <property type="match status" value="1"/>
</dbReference>
<dbReference type="PANTHER" id="PTHR21666:SF294">
    <property type="entry name" value="PEPTIDASE M23"/>
    <property type="match status" value="1"/>
</dbReference>
<dbReference type="RefSeq" id="WP_034436988.1">
    <property type="nucleotide sequence ID" value="NZ_CBTK010000311.1"/>
</dbReference>